<dbReference type="PANTHER" id="PTHR16212">
    <property type="entry name" value="FOCADHESIN FAMILY MEMBER"/>
    <property type="match status" value="1"/>
</dbReference>
<reference evidence="3" key="1">
    <citation type="submission" date="2020-06" db="EMBL/GenBank/DDBJ databases">
        <title>Draft genome of Bugula neritina, a colonial animal packing powerful symbionts and potential medicines.</title>
        <authorList>
            <person name="Rayko M."/>
        </authorList>
    </citation>
    <scope>NUCLEOTIDE SEQUENCE [LARGE SCALE GENOMIC DNA]</scope>
    <source>
        <strain evidence="3">Kwan_BN1</strain>
    </source>
</reference>
<dbReference type="Proteomes" id="UP000593567">
    <property type="component" value="Unassembled WGS sequence"/>
</dbReference>
<dbReference type="Pfam" id="PF12530">
    <property type="entry name" value="DUF3730"/>
    <property type="match status" value="1"/>
</dbReference>
<proteinExistence type="predicted"/>
<dbReference type="InterPro" id="IPR045163">
    <property type="entry name" value="Focadhesin/RST1"/>
</dbReference>
<dbReference type="EMBL" id="VXIV02000308">
    <property type="protein sequence ID" value="KAF6039072.1"/>
    <property type="molecule type" value="Genomic_DNA"/>
</dbReference>
<dbReference type="PANTHER" id="PTHR16212:SF4">
    <property type="entry name" value="FOCADHESIN"/>
    <property type="match status" value="1"/>
</dbReference>
<dbReference type="InterPro" id="IPR016024">
    <property type="entry name" value="ARM-type_fold"/>
</dbReference>
<evidence type="ECO:0008006" key="5">
    <source>
        <dbReference type="Google" id="ProtNLM"/>
    </source>
</evidence>
<dbReference type="OrthoDB" id="6125419at2759"/>
<dbReference type="InterPro" id="IPR022542">
    <property type="entry name" value="FOCAD/RST1_DUF3730"/>
</dbReference>
<feature type="domain" description="Focadhesin C-terminal" evidence="1">
    <location>
        <begin position="989"/>
        <end position="1198"/>
    </location>
</feature>
<evidence type="ECO:0000259" key="1">
    <source>
        <dbReference type="Pfam" id="PF11229"/>
    </source>
</evidence>
<feature type="domain" description="DUF3730" evidence="2">
    <location>
        <begin position="216"/>
        <end position="428"/>
    </location>
</feature>
<comment type="caution">
    <text evidence="3">The sequence shown here is derived from an EMBL/GenBank/DDBJ whole genome shotgun (WGS) entry which is preliminary data.</text>
</comment>
<gene>
    <name evidence="3" type="ORF">EB796_002618</name>
</gene>
<name>A0A7J7KK61_BUGNE</name>
<keyword evidence="4" id="KW-1185">Reference proteome</keyword>
<evidence type="ECO:0000313" key="4">
    <source>
        <dbReference type="Proteomes" id="UP000593567"/>
    </source>
</evidence>
<sequence length="1384" mass="152782">MTSFKITQIVLWIDMNSLQVTVYNNHRVLAVLLHSHLNCESQVLSCILNLTKRAVTVGSTPTSSILLLPLLELISALSICKPTEKSLMSSVEECVVAIESQLPLHDSVDTTSNTVTCEPASRYVTQLGDPEHLLSPDYLNSILINSDSALLYLQSVNLQLEAGGAPSTLTVYMTSAILVSTRSTRVQLAAIDTIKKLVISQPNQSSGLFLVVIHWNKRHLHPDVTLSALLSLPSFAAHKYNLPVVIKYLLRLGTSSQTSPLSIRLLCDLATLQPKAIPYLMQTIHSTKLDTTHSVAVAKAKAIYHICDLRPELYIAEVLPDLNQTLATRTSQPEEVVLLSIQTLCILVEYEVLDIMSTWEVIASHFSSAQKSRPLEIAGMCEFLGLSADFKEPLTPPLQDFQDMALSTLWRYTADTSCLVVSAAFTALSKFPFDSMKYSHMSEQTQLTYAADYSDNREKYDSGLINGAAVLDLLTEQHSGSLPGYQTLLNSLITTEARNLGVGITRKSVNAGSAVPKSLQKIPQLVSSRYGAVKNKPNSAVALGNSIVGMLSCTVTEKLKEGSSSSEVRRIYSMSKQNSEMLSRFIMNSASLSSAENWLYNEQLLAGWKSYIHHALLTCIEGRRANLVISNQPSSPPFLELVCLTKDHLDTVICTSAKHDEISQSSTLIALTSLVSVIRQLLDGVKHTDLPTSLIKWEQNILEGLIATSCGQPYKAGFPWLTTSGSDLITSTGLCCLSMLPYSVYVANETSLYTVLTSLLDTLLSKAAGSQNSHFAGTSLGHILAELFGHSYQDIADHQLIEKIDECVQYLTTESVKLSHTGGCTLGMLKLLPALFSDSTKCNIHDLYDRLAAQTENADASSVAWYARGLLAAQLHLLNKWPGDISDEVEFLLSRLSLVEAAQLGACVLVSTLAQEYHESSAEWINFLQDFLLTEYEGSTENDCNVPDLHLSALFLLTGATQLQPGETDLHPLAVTTAEKLVDVLSSADVKSNSKVWMMASLYRIYNSSSSPSHSRDLAPTYKHTLPQSSILRHAVDSLHGYIKAKLKLTSQQLVTLLRCITAAAEVKQLPPLQWSALLLPLMRHSSESNEIQSLSIRIAASQCKGCLLSSAFVSRWCSPQLYNTLSIEGQVALLAVFEKCIDYIRVSKLDVFRDQCWLPMLSQENESEKPPILYLIASLHQIVKNFTLCSPSTQTFAYETLIKLCQGLSTRHPLYTNLVDELCTCLGSCESTLTAHIFTHLRNSTTALHLACKLLNKTSALEVLVRAIEAVALKCDTEWLLRLTYPCWAALTSNQSMEFLVSIQTLTRDSCDMEYCEMWLQILCSAVICWAKGKPCWKQLPALLKINLHKLMSESPWTQLSNQTQDWMEQMRLKKGFTAAWFS</sequence>
<protein>
    <recommendedName>
        <fullName evidence="5">FOCAD</fullName>
    </recommendedName>
</protein>
<evidence type="ECO:0000259" key="2">
    <source>
        <dbReference type="Pfam" id="PF12530"/>
    </source>
</evidence>
<accession>A0A7J7KK61</accession>
<dbReference type="GO" id="GO:0060147">
    <property type="term" value="P:regulation of post-transcriptional gene silencing"/>
    <property type="evidence" value="ECO:0007669"/>
    <property type="project" value="InterPro"/>
</dbReference>
<dbReference type="InterPro" id="IPR021392">
    <property type="entry name" value="Focadhesin_C"/>
</dbReference>
<organism evidence="3 4">
    <name type="scientific">Bugula neritina</name>
    <name type="common">Brown bryozoan</name>
    <name type="synonym">Sertularia neritina</name>
    <dbReference type="NCBI Taxonomy" id="10212"/>
    <lineage>
        <taxon>Eukaryota</taxon>
        <taxon>Metazoa</taxon>
        <taxon>Spiralia</taxon>
        <taxon>Lophotrochozoa</taxon>
        <taxon>Bryozoa</taxon>
        <taxon>Gymnolaemata</taxon>
        <taxon>Cheilostomatida</taxon>
        <taxon>Flustrina</taxon>
        <taxon>Buguloidea</taxon>
        <taxon>Bugulidae</taxon>
        <taxon>Bugula</taxon>
    </lineage>
</organism>
<dbReference type="Pfam" id="PF11229">
    <property type="entry name" value="Focadhesin"/>
    <property type="match status" value="1"/>
</dbReference>
<dbReference type="SUPFAM" id="SSF48371">
    <property type="entry name" value="ARM repeat"/>
    <property type="match status" value="1"/>
</dbReference>
<evidence type="ECO:0000313" key="3">
    <source>
        <dbReference type="EMBL" id="KAF6039072.1"/>
    </source>
</evidence>